<keyword evidence="2" id="KW-1185">Reference proteome</keyword>
<comment type="caution">
    <text evidence="1">The sequence shown here is derived from an EMBL/GenBank/DDBJ whole genome shotgun (WGS) entry which is preliminary data.</text>
</comment>
<evidence type="ECO:0000313" key="1">
    <source>
        <dbReference type="EMBL" id="MEF3366587.1"/>
    </source>
</evidence>
<evidence type="ECO:0000313" key="2">
    <source>
        <dbReference type="Proteomes" id="UP001350748"/>
    </source>
</evidence>
<dbReference type="Proteomes" id="UP001350748">
    <property type="component" value="Unassembled WGS sequence"/>
</dbReference>
<gene>
    <name evidence="1" type="ORF">V3H18_08585</name>
</gene>
<evidence type="ECO:0008006" key="3">
    <source>
        <dbReference type="Google" id="ProtNLM"/>
    </source>
</evidence>
<name>A0ABU7XGS4_9HYPH</name>
<dbReference type="PROSITE" id="PS51257">
    <property type="entry name" value="PROKAR_LIPOPROTEIN"/>
    <property type="match status" value="1"/>
</dbReference>
<reference evidence="1 2" key="1">
    <citation type="submission" date="2024-02" db="EMBL/GenBank/DDBJ databases">
        <authorList>
            <person name="Grouzdev D."/>
        </authorList>
    </citation>
    <scope>NUCLEOTIDE SEQUENCE [LARGE SCALE GENOMIC DNA]</scope>
    <source>
        <strain evidence="1 2">9N</strain>
    </source>
</reference>
<protein>
    <recommendedName>
        <fullName evidence="3">Lipoprotein</fullName>
    </recommendedName>
</protein>
<organism evidence="1 2">
    <name type="scientific">Methylocystis borbori</name>
    <dbReference type="NCBI Taxonomy" id="3118750"/>
    <lineage>
        <taxon>Bacteria</taxon>
        <taxon>Pseudomonadati</taxon>
        <taxon>Pseudomonadota</taxon>
        <taxon>Alphaproteobacteria</taxon>
        <taxon>Hyphomicrobiales</taxon>
        <taxon>Methylocystaceae</taxon>
        <taxon>Methylocystis</taxon>
    </lineage>
</organism>
<dbReference type="EMBL" id="JAZHYN010000020">
    <property type="protein sequence ID" value="MEF3366587.1"/>
    <property type="molecule type" value="Genomic_DNA"/>
</dbReference>
<accession>A0ABU7XGS4</accession>
<sequence>MRIREMIAVTGLALLVGACATTAEQRAIDEGRCRGYGFRKGTDAFSKCLLDVDLNRDADRRASLAYPRSWGPGWYGGPGWRYW</sequence>
<dbReference type="RefSeq" id="WP_332081605.1">
    <property type="nucleotide sequence ID" value="NZ_JAZHYN010000020.1"/>
</dbReference>
<proteinExistence type="predicted"/>